<dbReference type="KEGG" id="lmoi:VV02_06410"/>
<sequence length="167" mass="18208">MDTEPTDALDATSPAQMRALSHPLRHRILSSFGDEGATISQLSNRLKTNKGNVAHHLGVLVEAGLARKDRTRTVRGGTEQYYVRVARRLRFSTGDGGAATKAMLATMGEEIPPDDNHLLNHRHLKLTAAQAAALSEHLDRVVNDLQPANKREAEYGVVVGVWRVAGQ</sequence>
<dbReference type="PANTHER" id="PTHR33154">
    <property type="entry name" value="TRANSCRIPTIONAL REGULATOR, ARSR FAMILY"/>
    <property type="match status" value="1"/>
</dbReference>
<dbReference type="InterPro" id="IPR001845">
    <property type="entry name" value="HTH_ArsR_DNA-bd_dom"/>
</dbReference>
<evidence type="ECO:0000256" key="2">
    <source>
        <dbReference type="ARBA" id="ARBA00023125"/>
    </source>
</evidence>
<dbReference type="RefSeq" id="WP_052590501.1">
    <property type="nucleotide sequence ID" value="NZ_CP011112.1"/>
</dbReference>
<evidence type="ECO:0000256" key="3">
    <source>
        <dbReference type="ARBA" id="ARBA00023163"/>
    </source>
</evidence>
<dbReference type="Proteomes" id="UP000066480">
    <property type="component" value="Chromosome"/>
</dbReference>
<feature type="domain" description="HTH arsR-type" evidence="4">
    <location>
        <begin position="15"/>
        <end position="109"/>
    </location>
</feature>
<dbReference type="GO" id="GO:0003700">
    <property type="term" value="F:DNA-binding transcription factor activity"/>
    <property type="evidence" value="ECO:0007669"/>
    <property type="project" value="InterPro"/>
</dbReference>
<dbReference type="PATRIC" id="fig|571913.6.peg.1307"/>
<dbReference type="InterPro" id="IPR036390">
    <property type="entry name" value="WH_DNA-bd_sf"/>
</dbReference>
<organism evidence="5 6">
    <name type="scientific">Luteipulveratus mongoliensis</name>
    <dbReference type="NCBI Taxonomy" id="571913"/>
    <lineage>
        <taxon>Bacteria</taxon>
        <taxon>Bacillati</taxon>
        <taxon>Actinomycetota</taxon>
        <taxon>Actinomycetes</taxon>
        <taxon>Micrococcales</taxon>
        <taxon>Dermacoccaceae</taxon>
        <taxon>Luteipulveratus</taxon>
    </lineage>
</organism>
<keyword evidence="6" id="KW-1185">Reference proteome</keyword>
<evidence type="ECO:0000259" key="4">
    <source>
        <dbReference type="SMART" id="SM00418"/>
    </source>
</evidence>
<dbReference type="GO" id="GO:0003677">
    <property type="term" value="F:DNA binding"/>
    <property type="evidence" value="ECO:0007669"/>
    <property type="project" value="UniProtKB-KW"/>
</dbReference>
<dbReference type="CDD" id="cd00090">
    <property type="entry name" value="HTH_ARSR"/>
    <property type="match status" value="1"/>
</dbReference>
<reference evidence="5 6" key="1">
    <citation type="submission" date="2015-03" db="EMBL/GenBank/DDBJ databases">
        <title>Luteipulveratus halotolerans sp. nov., a novel actinobacterium (Dermacoccaceae) from Sarawak, Malaysia.</title>
        <authorList>
            <person name="Juboi H."/>
            <person name="Basik A."/>
            <person name="Shamsul S.S."/>
            <person name="Arnold P."/>
            <person name="Schmitt E.K."/>
            <person name="Sanglier J.-J."/>
            <person name="Yeo T."/>
        </authorList>
    </citation>
    <scope>NUCLEOTIDE SEQUENCE [LARGE SCALE GENOMIC DNA]</scope>
    <source>
        <strain evidence="5 6">MN07-A0370</strain>
    </source>
</reference>
<evidence type="ECO:0000256" key="1">
    <source>
        <dbReference type="ARBA" id="ARBA00023015"/>
    </source>
</evidence>
<proteinExistence type="predicted"/>
<dbReference type="OrthoDB" id="7945987at2"/>
<keyword evidence="3" id="KW-0804">Transcription</keyword>
<evidence type="ECO:0000313" key="6">
    <source>
        <dbReference type="Proteomes" id="UP000066480"/>
    </source>
</evidence>
<dbReference type="InterPro" id="IPR011991">
    <property type="entry name" value="ArsR-like_HTH"/>
</dbReference>
<name>A0A0K1JFU6_9MICO</name>
<dbReference type="Gene3D" id="1.10.10.10">
    <property type="entry name" value="Winged helix-like DNA-binding domain superfamily/Winged helix DNA-binding domain"/>
    <property type="match status" value="1"/>
</dbReference>
<accession>A0A0K1JFU6</accession>
<dbReference type="STRING" id="571913.VV02_06410"/>
<dbReference type="EMBL" id="CP011112">
    <property type="protein sequence ID" value="AKU15576.1"/>
    <property type="molecule type" value="Genomic_DNA"/>
</dbReference>
<keyword evidence="1" id="KW-0805">Transcription regulation</keyword>
<dbReference type="SMART" id="SM00418">
    <property type="entry name" value="HTH_ARSR"/>
    <property type="match status" value="1"/>
</dbReference>
<protein>
    <recommendedName>
        <fullName evidence="4">HTH arsR-type domain-containing protein</fullName>
    </recommendedName>
</protein>
<dbReference type="InterPro" id="IPR051081">
    <property type="entry name" value="HTH_MetalResp_TranReg"/>
</dbReference>
<keyword evidence="2" id="KW-0238">DNA-binding</keyword>
<dbReference type="AlphaFoldDB" id="A0A0K1JFU6"/>
<evidence type="ECO:0000313" key="5">
    <source>
        <dbReference type="EMBL" id="AKU15576.1"/>
    </source>
</evidence>
<gene>
    <name evidence="5" type="ORF">VV02_06410</name>
</gene>
<dbReference type="PANTHER" id="PTHR33154:SF33">
    <property type="entry name" value="TRANSCRIPTIONAL REPRESSOR SDPR"/>
    <property type="match status" value="1"/>
</dbReference>
<dbReference type="InterPro" id="IPR036388">
    <property type="entry name" value="WH-like_DNA-bd_sf"/>
</dbReference>
<dbReference type="SUPFAM" id="SSF46785">
    <property type="entry name" value="Winged helix' DNA-binding domain"/>
    <property type="match status" value="1"/>
</dbReference>
<dbReference type="Pfam" id="PF12840">
    <property type="entry name" value="HTH_20"/>
    <property type="match status" value="1"/>
</dbReference>